<evidence type="ECO:0000256" key="3">
    <source>
        <dbReference type="ARBA" id="ARBA00022737"/>
    </source>
</evidence>
<dbReference type="OrthoDB" id="9757737at2"/>
<dbReference type="HOGENOM" id="CLU_257672_0_0_9"/>
<dbReference type="InterPro" id="IPR036116">
    <property type="entry name" value="FN3_sf"/>
</dbReference>
<feature type="repeat" description="NHL" evidence="4">
    <location>
        <begin position="529"/>
        <end position="560"/>
    </location>
</feature>
<dbReference type="Proteomes" id="UP000001968">
    <property type="component" value="Chromosome"/>
</dbReference>
<dbReference type="EMBL" id="CP000448">
    <property type="protein sequence ID" value="ABI69789.1"/>
    <property type="molecule type" value="Genomic_DNA"/>
</dbReference>
<feature type="repeat" description="NHL" evidence="4">
    <location>
        <begin position="409"/>
        <end position="445"/>
    </location>
</feature>
<dbReference type="STRING" id="335541.Swol_2500"/>
<dbReference type="Gene3D" id="2.120.10.30">
    <property type="entry name" value="TolB, C-terminal domain"/>
    <property type="match status" value="2"/>
</dbReference>
<dbReference type="SUPFAM" id="SSF49464">
    <property type="entry name" value="Carboxypeptidase regulatory domain-like"/>
    <property type="match status" value="1"/>
</dbReference>
<name>Q0AU15_SYNWW</name>
<protein>
    <submittedName>
        <fullName evidence="7">Leucine-rich repeat (LRR) protein-like protein</fullName>
    </submittedName>
</protein>
<dbReference type="InterPro" id="IPR003961">
    <property type="entry name" value="FN3_dom"/>
</dbReference>
<feature type="chain" id="PRO_5004168736" evidence="5">
    <location>
        <begin position="32"/>
        <end position="1351"/>
    </location>
</feature>
<dbReference type="SMART" id="SM00365">
    <property type="entry name" value="LRR_SD22"/>
    <property type="match status" value="7"/>
</dbReference>
<evidence type="ECO:0000256" key="2">
    <source>
        <dbReference type="ARBA" id="ARBA00022729"/>
    </source>
</evidence>
<feature type="domain" description="Fibronectin type-III" evidence="6">
    <location>
        <begin position="235"/>
        <end position="327"/>
    </location>
</feature>
<dbReference type="Pfam" id="PF01436">
    <property type="entry name" value="NHL"/>
    <property type="match status" value="1"/>
</dbReference>
<proteinExistence type="predicted"/>
<dbReference type="InterPro" id="IPR032675">
    <property type="entry name" value="LRR_dom_sf"/>
</dbReference>
<dbReference type="InterPro" id="IPR025875">
    <property type="entry name" value="Leu-rich_rpt_4"/>
</dbReference>
<dbReference type="Gene3D" id="2.60.40.10">
    <property type="entry name" value="Immunoglobulins"/>
    <property type="match status" value="2"/>
</dbReference>
<evidence type="ECO:0000259" key="6">
    <source>
        <dbReference type="PROSITE" id="PS50853"/>
    </source>
</evidence>
<dbReference type="InterPro" id="IPR056822">
    <property type="entry name" value="TEN_NHL"/>
</dbReference>
<dbReference type="PANTHER" id="PTHR46388">
    <property type="entry name" value="NHL REPEAT-CONTAINING PROTEIN 2"/>
    <property type="match status" value="1"/>
</dbReference>
<evidence type="ECO:0000256" key="1">
    <source>
        <dbReference type="ARBA" id="ARBA00022614"/>
    </source>
</evidence>
<keyword evidence="1" id="KW-0433">Leucine-rich repeat</keyword>
<evidence type="ECO:0000256" key="5">
    <source>
        <dbReference type="SAM" id="SignalP"/>
    </source>
</evidence>
<dbReference type="SMART" id="SM00369">
    <property type="entry name" value="LRR_TYP"/>
    <property type="match status" value="6"/>
</dbReference>
<dbReference type="PROSITE" id="PS51125">
    <property type="entry name" value="NHL"/>
    <property type="match status" value="3"/>
</dbReference>
<dbReference type="PRINTS" id="PR00019">
    <property type="entry name" value="LEURICHRPT"/>
</dbReference>
<keyword evidence="2 5" id="KW-0732">Signal</keyword>
<dbReference type="Pfam" id="PF25021">
    <property type="entry name" value="TEN_NHL"/>
    <property type="match status" value="4"/>
</dbReference>
<dbReference type="Gene3D" id="3.80.10.10">
    <property type="entry name" value="Ribonuclease Inhibitor"/>
    <property type="match status" value="2"/>
</dbReference>
<dbReference type="RefSeq" id="WP_011641871.1">
    <property type="nucleotide sequence ID" value="NC_008346.1"/>
</dbReference>
<dbReference type="Gene3D" id="2.40.10.500">
    <property type="match status" value="1"/>
</dbReference>
<dbReference type="InterPro" id="IPR008969">
    <property type="entry name" value="CarboxyPept-like_regulatory"/>
</dbReference>
<reference evidence="8" key="1">
    <citation type="journal article" date="2010" name="Environ. Microbiol.">
        <title>The genome of Syntrophomonas wolfei: new insights into syntrophic metabolism and biohydrogen production.</title>
        <authorList>
            <person name="Sieber J.R."/>
            <person name="Sims D.R."/>
            <person name="Han C."/>
            <person name="Kim E."/>
            <person name="Lykidis A."/>
            <person name="Lapidus A.L."/>
            <person name="McDonnald E."/>
            <person name="Rohlin L."/>
            <person name="Culley D.E."/>
            <person name="Gunsalus R."/>
            <person name="McInerney M.J."/>
        </authorList>
    </citation>
    <scope>NUCLEOTIDE SEQUENCE [LARGE SCALE GENOMIC DNA]</scope>
    <source>
        <strain evidence="8">DSM 2245B / Goettingen</strain>
    </source>
</reference>
<dbReference type="eggNOG" id="COG3391">
    <property type="taxonomic scope" value="Bacteria"/>
</dbReference>
<dbReference type="InterPro" id="IPR003591">
    <property type="entry name" value="Leu-rich_rpt_typical-subtyp"/>
</dbReference>
<dbReference type="Pfam" id="PF13620">
    <property type="entry name" value="CarboxypepD_reg"/>
    <property type="match status" value="1"/>
</dbReference>
<sequence>MKKGFCHNSKLLISIVLAVSLLMTSVPDAFAATINTASISGVVTGQGGTPLPGILVLLYKNYERISTANTDTNGQYSFGDLSSGSYRMLFSPTSYNQKNGTTYAYQRSPYSSTSLSSPITLSDGQSLSINTQLENAGFISGKVYDPDGKPLTGIMVCEVYEGSTYGRNYTNTSGEYIITQLPAENYKVHFDPAEHNAQYGTDYLEQWYNNKPGSNLADEVAVIQGQTINADAYLQISSGTVSGLKAKACGNQISLSWSAFPGAQSYSIYRTSRFFGINYQKIDATTSSSYTDSNLPLSTDYWYKVKPVTAIGEGSFSAPVRTKTGDTIITDPGVIISTVAGNGTAGYSGDGGPATSAQLNTPRGVVCDGADNLYIVDGDNQRIRKVDTSGKISTVAGNGTHWFEGDGGPATAAGLYDPIGVACDSSGNLYIAESNSNCIRKVDSSGKISVVAGIVTQGWATYEGDGGLATSARLNYPFGVACDGSGNLYIADRGNHRIRKVDTSGIISTVAGNGTAGYSGDGGPATSAQLKDPVGVACDKNGNLYIVDKDNNRIRKVDNTGKISTVAGNGTGGYAGDGSPATSAQIWVPYGVTFDNNGNMYIADMNNKRIRKVDPSGIITTVAGNGSWKYSGDGGPAEAAGLCNAVGVACDSSGNLYIADSHSNCIRKVVLGTTPNNTITFPDPNLEAAIRETLDKPTEDILNTDIENITELALNFKGLASLEGIQHFTSLQTLYLAGNGITDLTPLQSLRNLQYLDISNNAITDLGPLTKLSNLQGLDFSYNQLTDIQALANLTDLRYLDFSYNDGVGVLEPLRNLIGLTDLFIAGIRDSNPAQVALCSVSSNQSTDIGAILAGLKNLENLDISNNELPDITFVNQLPNLKTIDASNNTIVDTTPLETLSNLEKVSLYNNNITSISSLVKIPSLQEINISGNQVGGISQIEQLANLTKLDLTANPISDLTPLTLLQDTVEVNHEEFTEPYTSWEERTDIPINRTWKIEFSHAVDTSTVNPDTIVVKEQNNQPVTVNISRGDTDNTVLLEPPAGGYKAGQCYYLFIKKGIGSSDGKVLQNNIRMKFTIAGTDSPAGHKLQSLPIVIQLVGGVLTLRDFCIFTNNILKICDQNKFIEHFIHKTNFTDDLPLAKAIDNPTMLNTARNSPHMFRQTLKVLNLEDKVPASATNDYLQDIAKEIGRFKLCSFPTETQIMGAISDTVEELKQGFVSRNTLAEYQDEKNNVNYQVKNRWVILPGLRIEGTKTVKVGQTTKLSALANVHYSMKDNQNKWRTVKTNIDASDLTDSLWAAYNNLKADNYNPSDIIATVTQDGTVTGYNPGKVKVAVMYGGKLAICTIKVVK</sequence>
<dbReference type="Pfam" id="PF13205">
    <property type="entry name" value="Big_5"/>
    <property type="match status" value="1"/>
</dbReference>
<dbReference type="Pfam" id="PF12799">
    <property type="entry name" value="LRR_4"/>
    <property type="match status" value="4"/>
</dbReference>
<dbReference type="SUPFAM" id="SSF52058">
    <property type="entry name" value="L domain-like"/>
    <property type="match status" value="1"/>
</dbReference>
<evidence type="ECO:0000313" key="7">
    <source>
        <dbReference type="EMBL" id="ABI69789.1"/>
    </source>
</evidence>
<accession>Q0AU15</accession>
<evidence type="ECO:0000313" key="8">
    <source>
        <dbReference type="Proteomes" id="UP000001968"/>
    </source>
</evidence>
<dbReference type="PROSITE" id="PS50853">
    <property type="entry name" value="FN3"/>
    <property type="match status" value="1"/>
</dbReference>
<dbReference type="eggNOG" id="COG4886">
    <property type="taxonomic scope" value="Bacteria"/>
</dbReference>
<dbReference type="eggNOG" id="COG2351">
    <property type="taxonomic scope" value="Bacteria"/>
</dbReference>
<dbReference type="InterPro" id="IPR001611">
    <property type="entry name" value="Leu-rich_rpt"/>
</dbReference>
<dbReference type="SUPFAM" id="SSF101898">
    <property type="entry name" value="NHL repeat"/>
    <property type="match status" value="1"/>
</dbReference>
<dbReference type="CDD" id="cd00063">
    <property type="entry name" value="FN3"/>
    <property type="match status" value="1"/>
</dbReference>
<gene>
    <name evidence="7" type="ordered locus">Swol_2500</name>
</gene>
<dbReference type="InterPro" id="IPR032812">
    <property type="entry name" value="SbsA_Ig"/>
</dbReference>
<dbReference type="PANTHER" id="PTHR46388:SF2">
    <property type="entry name" value="NHL REPEAT-CONTAINING PROTEIN 2"/>
    <property type="match status" value="1"/>
</dbReference>
<keyword evidence="8" id="KW-1185">Reference proteome</keyword>
<feature type="signal peptide" evidence="5">
    <location>
        <begin position="1"/>
        <end position="31"/>
    </location>
</feature>
<dbReference type="InterPro" id="IPR001258">
    <property type="entry name" value="NHL_repeat"/>
</dbReference>
<dbReference type="PROSITE" id="PS51450">
    <property type="entry name" value="LRR"/>
    <property type="match status" value="7"/>
</dbReference>
<dbReference type="InterPro" id="IPR013783">
    <property type="entry name" value="Ig-like_fold"/>
</dbReference>
<dbReference type="KEGG" id="swo:Swol_2500"/>
<dbReference type="InterPro" id="IPR011042">
    <property type="entry name" value="6-blade_b-propeller_TolB-like"/>
</dbReference>
<feature type="repeat" description="NHL" evidence="4">
    <location>
        <begin position="474"/>
        <end position="504"/>
    </location>
</feature>
<organism evidence="7 8">
    <name type="scientific">Syntrophomonas wolfei subsp. wolfei (strain DSM 2245B / Goettingen)</name>
    <dbReference type="NCBI Taxonomy" id="335541"/>
    <lineage>
        <taxon>Bacteria</taxon>
        <taxon>Bacillati</taxon>
        <taxon>Bacillota</taxon>
        <taxon>Clostridia</taxon>
        <taxon>Eubacteriales</taxon>
        <taxon>Syntrophomonadaceae</taxon>
        <taxon>Syntrophomonas</taxon>
    </lineage>
</organism>
<dbReference type="CDD" id="cd14953">
    <property type="entry name" value="NHL_like_1"/>
    <property type="match status" value="1"/>
</dbReference>
<evidence type="ECO:0000256" key="4">
    <source>
        <dbReference type="PROSITE-ProRule" id="PRU00504"/>
    </source>
</evidence>
<dbReference type="SUPFAM" id="SSF49265">
    <property type="entry name" value="Fibronectin type III"/>
    <property type="match status" value="1"/>
</dbReference>
<keyword evidence="3" id="KW-0677">Repeat</keyword>
<dbReference type="SUPFAM" id="SSF49478">
    <property type="entry name" value="Cna protein B-type domain"/>
    <property type="match status" value="1"/>
</dbReference>